<feature type="compositionally biased region" description="Basic and acidic residues" evidence="1">
    <location>
        <begin position="1"/>
        <end position="12"/>
    </location>
</feature>
<sequence>MRPPRDYKDIQKLTRRPTSSDFKAGVNNPEWILFVEGTRNEKGSCSGIFIRGPDSVKGVCGVRHEPLIKYHPKAIQLVKEFEQIVFEHIPRIQNVEVDHLSRLATTLYEELPQGIYVEIREVPAYEGTSTFLVLEEPED</sequence>
<evidence type="ECO:0000256" key="1">
    <source>
        <dbReference type="SAM" id="MobiDB-lite"/>
    </source>
</evidence>
<dbReference type="GO" id="GO:0003676">
    <property type="term" value="F:nucleic acid binding"/>
    <property type="evidence" value="ECO:0007669"/>
    <property type="project" value="InterPro"/>
</dbReference>
<evidence type="ECO:0000313" key="2">
    <source>
        <dbReference type="EMBL" id="GAA0181608.1"/>
    </source>
</evidence>
<reference evidence="2 3" key="1">
    <citation type="submission" date="2024-01" db="EMBL/GenBank/DDBJ databases">
        <title>The complete chloroplast genome sequence of Lithospermum erythrorhizon: insights into the phylogenetic relationship among Boraginaceae species and the maternal lineages of purple gromwells.</title>
        <authorList>
            <person name="Okada T."/>
            <person name="Watanabe K."/>
        </authorList>
    </citation>
    <scope>NUCLEOTIDE SEQUENCE [LARGE SCALE GENOMIC DNA]</scope>
</reference>
<proteinExistence type="predicted"/>
<keyword evidence="3" id="KW-1185">Reference proteome</keyword>
<dbReference type="InterPro" id="IPR036397">
    <property type="entry name" value="RNaseH_sf"/>
</dbReference>
<dbReference type="AlphaFoldDB" id="A0AAV3RP82"/>
<protein>
    <recommendedName>
        <fullName evidence="4">RNase H type-1 domain-containing protein</fullName>
    </recommendedName>
</protein>
<evidence type="ECO:0000313" key="3">
    <source>
        <dbReference type="Proteomes" id="UP001454036"/>
    </source>
</evidence>
<organism evidence="2 3">
    <name type="scientific">Lithospermum erythrorhizon</name>
    <name type="common">Purple gromwell</name>
    <name type="synonym">Lithospermum officinale var. erythrorhizon</name>
    <dbReference type="NCBI Taxonomy" id="34254"/>
    <lineage>
        <taxon>Eukaryota</taxon>
        <taxon>Viridiplantae</taxon>
        <taxon>Streptophyta</taxon>
        <taxon>Embryophyta</taxon>
        <taxon>Tracheophyta</taxon>
        <taxon>Spermatophyta</taxon>
        <taxon>Magnoliopsida</taxon>
        <taxon>eudicotyledons</taxon>
        <taxon>Gunneridae</taxon>
        <taxon>Pentapetalae</taxon>
        <taxon>asterids</taxon>
        <taxon>lamiids</taxon>
        <taxon>Boraginales</taxon>
        <taxon>Boraginaceae</taxon>
        <taxon>Boraginoideae</taxon>
        <taxon>Lithospermeae</taxon>
        <taxon>Lithospermum</taxon>
    </lineage>
</organism>
<gene>
    <name evidence="2" type="ORF">LIER_30260</name>
</gene>
<name>A0AAV3RP82_LITER</name>
<feature type="region of interest" description="Disordered" evidence="1">
    <location>
        <begin position="1"/>
        <end position="20"/>
    </location>
</feature>
<dbReference type="Gene3D" id="3.30.420.10">
    <property type="entry name" value="Ribonuclease H-like superfamily/Ribonuclease H"/>
    <property type="match status" value="1"/>
</dbReference>
<dbReference type="EMBL" id="BAABME010010746">
    <property type="protein sequence ID" value="GAA0181608.1"/>
    <property type="molecule type" value="Genomic_DNA"/>
</dbReference>
<accession>A0AAV3RP82</accession>
<comment type="caution">
    <text evidence="2">The sequence shown here is derived from an EMBL/GenBank/DDBJ whole genome shotgun (WGS) entry which is preliminary data.</text>
</comment>
<evidence type="ECO:0008006" key="4">
    <source>
        <dbReference type="Google" id="ProtNLM"/>
    </source>
</evidence>
<dbReference type="Proteomes" id="UP001454036">
    <property type="component" value="Unassembled WGS sequence"/>
</dbReference>